<reference evidence="2 3" key="1">
    <citation type="submission" date="2019-11" db="EMBL/GenBank/DDBJ databases">
        <title>Agromyces kandeliae sp. nov., isolated from mangrove soil.</title>
        <authorList>
            <person name="Wang R."/>
        </authorList>
    </citation>
    <scope>NUCLEOTIDE SEQUENCE [LARGE SCALE GENOMIC DNA]</scope>
    <source>
        <strain evidence="2 3">JCM 11433</strain>
    </source>
</reference>
<proteinExistence type="predicted"/>
<feature type="compositionally biased region" description="Basic residues" evidence="1">
    <location>
        <begin position="47"/>
        <end position="58"/>
    </location>
</feature>
<dbReference type="Proteomes" id="UP000433071">
    <property type="component" value="Unassembled WGS sequence"/>
</dbReference>
<evidence type="ECO:0000256" key="1">
    <source>
        <dbReference type="SAM" id="MobiDB-lite"/>
    </source>
</evidence>
<evidence type="ECO:0000313" key="3">
    <source>
        <dbReference type="Proteomes" id="UP000433071"/>
    </source>
</evidence>
<name>A0A6I3M0M8_9MICO</name>
<dbReference type="AlphaFoldDB" id="A0A6I3M0M8"/>
<keyword evidence="3" id="KW-1185">Reference proteome</keyword>
<gene>
    <name evidence="2" type="ORF">GJ743_07595</name>
</gene>
<feature type="region of interest" description="Disordered" evidence="1">
    <location>
        <begin position="34"/>
        <end position="58"/>
    </location>
</feature>
<organism evidence="2 3">
    <name type="scientific">Agromyces bracchium</name>
    <dbReference type="NCBI Taxonomy" id="88376"/>
    <lineage>
        <taxon>Bacteria</taxon>
        <taxon>Bacillati</taxon>
        <taxon>Actinomycetota</taxon>
        <taxon>Actinomycetes</taxon>
        <taxon>Micrococcales</taxon>
        <taxon>Microbacteriaceae</taxon>
        <taxon>Agromyces</taxon>
    </lineage>
</organism>
<evidence type="ECO:0000313" key="2">
    <source>
        <dbReference type="EMBL" id="MTH68230.1"/>
    </source>
</evidence>
<comment type="caution">
    <text evidence="2">The sequence shown here is derived from an EMBL/GenBank/DDBJ whole genome shotgun (WGS) entry which is preliminary data.</text>
</comment>
<dbReference type="OrthoDB" id="52928at2"/>
<sequence>MHTRSMPRALDRKLMEVADSSVFPFGGRIHVTTRARATSEAQARGAASRRRSQRNFRRATYRSYGISRQVHNKWRRRFDEEGYEGVKYRSGVPHHQPTNNDPA</sequence>
<accession>A0A6I3M0M8</accession>
<dbReference type="EMBL" id="WMLB01000019">
    <property type="protein sequence ID" value="MTH68230.1"/>
    <property type="molecule type" value="Genomic_DNA"/>
</dbReference>
<protein>
    <submittedName>
        <fullName evidence="2">Uncharacterized protein</fullName>
    </submittedName>
</protein>